<evidence type="ECO:0000313" key="1">
    <source>
        <dbReference type="EMBL" id="SUC33861.1"/>
    </source>
</evidence>
<protein>
    <submittedName>
        <fullName evidence="1">Uncharacterized protein</fullName>
    </submittedName>
</protein>
<dbReference type="EMBL" id="UGUA01000001">
    <property type="protein sequence ID" value="SUC33861.1"/>
    <property type="molecule type" value="Genomic_DNA"/>
</dbReference>
<sequence>MTNKQIKFGGKRLQFTPEAQAIIPEKSSGLIYPVEQGFAITDKSGVPRLLVISDEGSEFCWFVSGQKKAGKYRLSITTDEDEKEFGIDGMVYEDVISLATRIYRKCQKYLAEYSAL</sequence>
<reference evidence="1 2" key="1">
    <citation type="submission" date="2018-06" db="EMBL/GenBank/DDBJ databases">
        <authorList>
            <consortium name="Pathogen Informatics"/>
            <person name="Doyle S."/>
        </authorList>
    </citation>
    <scope>NUCLEOTIDE SEQUENCE [LARGE SCALE GENOMIC DNA]</scope>
    <source>
        <strain evidence="1 2">NCTC12026</strain>
    </source>
</reference>
<gene>
    <name evidence="1" type="ORF">NCTC12026_00182</name>
</gene>
<dbReference type="GeneID" id="89492286"/>
<accession>A0A379FYX1</accession>
<dbReference type="Proteomes" id="UP000255129">
    <property type="component" value="Unassembled WGS sequence"/>
</dbReference>
<dbReference type="AlphaFoldDB" id="A0A379FYX1"/>
<name>A0A379FYX1_9GAMM</name>
<organism evidence="1 2">
    <name type="scientific">Providencia rustigianii</name>
    <dbReference type="NCBI Taxonomy" id="158850"/>
    <lineage>
        <taxon>Bacteria</taxon>
        <taxon>Pseudomonadati</taxon>
        <taxon>Pseudomonadota</taxon>
        <taxon>Gammaproteobacteria</taxon>
        <taxon>Enterobacterales</taxon>
        <taxon>Morganellaceae</taxon>
        <taxon>Providencia</taxon>
    </lineage>
</organism>
<evidence type="ECO:0000313" key="2">
    <source>
        <dbReference type="Proteomes" id="UP000255129"/>
    </source>
</evidence>
<proteinExistence type="predicted"/>
<dbReference type="RefSeq" id="WP_011039742.1">
    <property type="nucleotide sequence ID" value="NZ_UGUA01000001.1"/>
</dbReference>